<protein>
    <submittedName>
        <fullName evidence="1">Uncharacterized protein</fullName>
    </submittedName>
</protein>
<dbReference type="Proteomes" id="UP001187531">
    <property type="component" value="Unassembled WGS sequence"/>
</dbReference>
<organism evidence="1 2">
    <name type="scientific">Artemia franciscana</name>
    <name type="common">Brine shrimp</name>
    <name type="synonym">Artemia sanfranciscana</name>
    <dbReference type="NCBI Taxonomy" id="6661"/>
    <lineage>
        <taxon>Eukaryota</taxon>
        <taxon>Metazoa</taxon>
        <taxon>Ecdysozoa</taxon>
        <taxon>Arthropoda</taxon>
        <taxon>Crustacea</taxon>
        <taxon>Branchiopoda</taxon>
        <taxon>Anostraca</taxon>
        <taxon>Artemiidae</taxon>
        <taxon>Artemia</taxon>
    </lineage>
</organism>
<sequence length="190" mass="20691">MDIMMRQNSLPWNSDSDYSVWNPRTLSTFQTFHGGSNGIIGNGILHSHSRSMLVEEPIEKPKPKRLASRSLGEPQEFISLNNGTLLVRDGKVFHRELPKLGPDKGVKSGSKITEGDDSRQLKSLALLLGEAEGENLILRALPGLKSACSSLDGTMEVRIGLGPSDKRFGFSVTGGSEDEVSKPCIDKITE</sequence>
<accession>A0AA88HLN5</accession>
<comment type="caution">
    <text evidence="1">The sequence shown here is derived from an EMBL/GenBank/DDBJ whole genome shotgun (WGS) entry which is preliminary data.</text>
</comment>
<name>A0AA88HLN5_ARTSF</name>
<proteinExistence type="predicted"/>
<dbReference type="EMBL" id="JAVRJZ010000019">
    <property type="protein sequence ID" value="KAK2707762.1"/>
    <property type="molecule type" value="Genomic_DNA"/>
</dbReference>
<keyword evidence="2" id="KW-1185">Reference proteome</keyword>
<evidence type="ECO:0000313" key="2">
    <source>
        <dbReference type="Proteomes" id="UP001187531"/>
    </source>
</evidence>
<reference evidence="1" key="1">
    <citation type="submission" date="2023-07" db="EMBL/GenBank/DDBJ databases">
        <title>Chromosome-level genome assembly of Artemia franciscana.</title>
        <authorList>
            <person name="Jo E."/>
        </authorList>
    </citation>
    <scope>NUCLEOTIDE SEQUENCE</scope>
    <source>
        <tissue evidence="1">Whole body</tissue>
    </source>
</reference>
<gene>
    <name evidence="1" type="ORF">QYM36_015459</name>
</gene>
<evidence type="ECO:0000313" key="1">
    <source>
        <dbReference type="EMBL" id="KAK2707762.1"/>
    </source>
</evidence>
<dbReference type="AlphaFoldDB" id="A0AA88HLN5"/>
<feature type="non-terminal residue" evidence="1">
    <location>
        <position position="1"/>
    </location>
</feature>